<evidence type="ECO:0000256" key="9">
    <source>
        <dbReference type="ARBA" id="ARBA00023242"/>
    </source>
</evidence>
<feature type="domain" description="Tyrosine-protein phosphatase" evidence="16">
    <location>
        <begin position="38"/>
        <end position="185"/>
    </location>
</feature>
<dbReference type="PROSITE" id="PS00383">
    <property type="entry name" value="TYR_PHOSPHATASE_1"/>
    <property type="match status" value="1"/>
</dbReference>
<comment type="catalytic activity">
    <reaction evidence="10">
        <text>O-phospho-L-seryl-[protein] + H2O = L-seryl-[protein] + phosphate</text>
        <dbReference type="Rhea" id="RHEA:20629"/>
        <dbReference type="Rhea" id="RHEA-COMP:9863"/>
        <dbReference type="Rhea" id="RHEA-COMP:11604"/>
        <dbReference type="ChEBI" id="CHEBI:15377"/>
        <dbReference type="ChEBI" id="CHEBI:29999"/>
        <dbReference type="ChEBI" id="CHEBI:43474"/>
        <dbReference type="ChEBI" id="CHEBI:83421"/>
        <dbReference type="EC" id="3.1.3.16"/>
    </reaction>
</comment>
<evidence type="ECO:0000256" key="5">
    <source>
        <dbReference type="ARBA" id="ARBA00013081"/>
    </source>
</evidence>
<dbReference type="InterPro" id="IPR000387">
    <property type="entry name" value="Tyr_Pase_dom"/>
</dbReference>
<keyword evidence="7" id="KW-0378">Hydrolase</keyword>
<comment type="function">
    <text evidence="12">Protein phosphatase that mediates dephosphorylation of proteins phosphorylated on Tyr and Ser/Thr residues. In vitro, it can dephosphorylate p44-ERK1 (MAPK3) but not p54 SAPK-beta (MAPK10) in vitro. Able to enhance activation of JNK and p38 (MAPK14).</text>
</comment>
<evidence type="ECO:0000259" key="17">
    <source>
        <dbReference type="PROSITE" id="PS50056"/>
    </source>
</evidence>
<evidence type="ECO:0000256" key="13">
    <source>
        <dbReference type="ARBA" id="ARBA00068789"/>
    </source>
</evidence>
<evidence type="ECO:0000259" key="16">
    <source>
        <dbReference type="PROSITE" id="PS50054"/>
    </source>
</evidence>
<evidence type="ECO:0000256" key="14">
    <source>
        <dbReference type="ARBA" id="ARBA00081937"/>
    </source>
</evidence>
<accession>A0ABD0M9L9</accession>
<dbReference type="InterPro" id="IPR057023">
    <property type="entry name" value="PTP-SAK"/>
</dbReference>
<dbReference type="SUPFAM" id="SSF52799">
    <property type="entry name" value="(Phosphotyrosine protein) phosphatases II"/>
    <property type="match status" value="1"/>
</dbReference>
<dbReference type="EC" id="3.1.3.16" evidence="5"/>
<dbReference type="AlphaFoldDB" id="A0ABD0M9L9"/>
<gene>
    <name evidence="18" type="ORF">BaRGS_00000375</name>
</gene>
<dbReference type="SMART" id="SM00404">
    <property type="entry name" value="PTPc_motif"/>
    <property type="match status" value="1"/>
</dbReference>
<proteinExistence type="inferred from homology"/>
<evidence type="ECO:0000256" key="8">
    <source>
        <dbReference type="ARBA" id="ARBA00022912"/>
    </source>
</evidence>
<organism evidence="18 19">
    <name type="scientific">Batillaria attramentaria</name>
    <dbReference type="NCBI Taxonomy" id="370345"/>
    <lineage>
        <taxon>Eukaryota</taxon>
        <taxon>Metazoa</taxon>
        <taxon>Spiralia</taxon>
        <taxon>Lophotrochozoa</taxon>
        <taxon>Mollusca</taxon>
        <taxon>Gastropoda</taxon>
        <taxon>Caenogastropoda</taxon>
        <taxon>Sorbeoconcha</taxon>
        <taxon>Cerithioidea</taxon>
        <taxon>Batillariidae</taxon>
        <taxon>Batillaria</taxon>
    </lineage>
</organism>
<feature type="domain" description="Tyrosine specific protein phosphatases" evidence="17">
    <location>
        <begin position="106"/>
        <end position="171"/>
    </location>
</feature>
<sequence length="198" mass="21652">MACPQAALRKPATSAPSDDTPPKDDEQVLDVDSEIPPSFSWVIDGLLCACAFPSSLTHLRYLADQGVTCLVSLTAERDLPEHDIPGLEVIRLKMEDFTPPTLEQVQQFIEAVEKAEERSTAVAVHCAAGRGRTGTVIACYLVKKFHYTAFQAIQHVRHLRPGSIETNEQENLVYDFECGLTHNGSQQAGAASSSCQIR</sequence>
<evidence type="ECO:0000313" key="18">
    <source>
        <dbReference type="EMBL" id="KAK7508136.1"/>
    </source>
</evidence>
<dbReference type="GO" id="GO:0005634">
    <property type="term" value="C:nucleus"/>
    <property type="evidence" value="ECO:0007669"/>
    <property type="project" value="UniProtKB-SubCell"/>
</dbReference>
<evidence type="ECO:0000256" key="7">
    <source>
        <dbReference type="ARBA" id="ARBA00022801"/>
    </source>
</evidence>
<keyword evidence="9" id="KW-0539">Nucleus</keyword>
<dbReference type="PRINTS" id="PR00700">
    <property type="entry name" value="PRTYPHPHTASE"/>
</dbReference>
<dbReference type="CDD" id="cd14504">
    <property type="entry name" value="DUSP23"/>
    <property type="match status" value="1"/>
</dbReference>
<dbReference type="EC" id="3.1.3.48" evidence="4"/>
<dbReference type="Gene3D" id="3.90.190.10">
    <property type="entry name" value="Protein tyrosine phosphatase superfamily"/>
    <property type="match status" value="1"/>
</dbReference>
<dbReference type="InterPro" id="IPR050561">
    <property type="entry name" value="PTP"/>
</dbReference>
<evidence type="ECO:0000256" key="10">
    <source>
        <dbReference type="ARBA" id="ARBA00047761"/>
    </source>
</evidence>
<keyword evidence="6" id="KW-0963">Cytoplasm</keyword>
<dbReference type="InterPro" id="IPR020422">
    <property type="entry name" value="TYR_PHOSPHATASE_DUAL_dom"/>
</dbReference>
<dbReference type="GO" id="GO:0005829">
    <property type="term" value="C:cytosol"/>
    <property type="evidence" value="ECO:0007669"/>
    <property type="project" value="UniProtKB-SubCell"/>
</dbReference>
<dbReference type="EMBL" id="JACVVK020000002">
    <property type="protein sequence ID" value="KAK7508136.1"/>
    <property type="molecule type" value="Genomic_DNA"/>
</dbReference>
<evidence type="ECO:0000256" key="6">
    <source>
        <dbReference type="ARBA" id="ARBA00022490"/>
    </source>
</evidence>
<name>A0ABD0M9L9_9CAEN</name>
<evidence type="ECO:0000256" key="15">
    <source>
        <dbReference type="SAM" id="MobiDB-lite"/>
    </source>
</evidence>
<dbReference type="Proteomes" id="UP001519460">
    <property type="component" value="Unassembled WGS sequence"/>
</dbReference>
<dbReference type="PROSITE" id="PS50056">
    <property type="entry name" value="TYR_PHOSPHATASE_2"/>
    <property type="match status" value="1"/>
</dbReference>
<dbReference type="GO" id="GO:0004725">
    <property type="term" value="F:protein tyrosine phosphatase activity"/>
    <property type="evidence" value="ECO:0007669"/>
    <property type="project" value="UniProtKB-EC"/>
</dbReference>
<dbReference type="InterPro" id="IPR029021">
    <property type="entry name" value="Prot-tyrosine_phosphatase-like"/>
</dbReference>
<dbReference type="GO" id="GO:0004722">
    <property type="term" value="F:protein serine/threonine phosphatase activity"/>
    <property type="evidence" value="ECO:0007669"/>
    <property type="project" value="UniProtKB-EC"/>
</dbReference>
<dbReference type="SMART" id="SM00195">
    <property type="entry name" value="DSPc"/>
    <property type="match status" value="1"/>
</dbReference>
<dbReference type="PROSITE" id="PS50054">
    <property type="entry name" value="TYR_PHOSPHATASE_DUAL"/>
    <property type="match status" value="1"/>
</dbReference>
<comment type="similarity">
    <text evidence="3">Belongs to the protein-tyrosine phosphatase family. Non-receptor class dual specificity subfamily.</text>
</comment>
<evidence type="ECO:0000256" key="3">
    <source>
        <dbReference type="ARBA" id="ARBA00008601"/>
    </source>
</evidence>
<evidence type="ECO:0000256" key="12">
    <source>
        <dbReference type="ARBA" id="ARBA00053915"/>
    </source>
</evidence>
<evidence type="ECO:0000256" key="11">
    <source>
        <dbReference type="ARBA" id="ARBA00048336"/>
    </source>
</evidence>
<comment type="caution">
    <text evidence="18">The sequence shown here is derived from an EMBL/GenBank/DDBJ whole genome shotgun (WGS) entry which is preliminary data.</text>
</comment>
<evidence type="ECO:0000256" key="1">
    <source>
        <dbReference type="ARBA" id="ARBA00004123"/>
    </source>
</evidence>
<dbReference type="InterPro" id="IPR016130">
    <property type="entry name" value="Tyr_Pase_AS"/>
</dbReference>
<protein>
    <recommendedName>
        <fullName evidence="13">Dual specificity protein phosphatase 23</fullName>
        <ecNumber evidence="5">3.1.3.16</ecNumber>
        <ecNumber evidence="4">3.1.3.48</ecNumber>
    </recommendedName>
    <alternativeName>
        <fullName evidence="14">Low molecular mass dual specificity phosphatase 3</fullName>
    </alternativeName>
</protein>
<evidence type="ECO:0000256" key="4">
    <source>
        <dbReference type="ARBA" id="ARBA00013064"/>
    </source>
</evidence>
<comment type="catalytic activity">
    <reaction evidence="11">
        <text>O-phospho-L-threonyl-[protein] + H2O = L-threonyl-[protein] + phosphate</text>
        <dbReference type="Rhea" id="RHEA:47004"/>
        <dbReference type="Rhea" id="RHEA-COMP:11060"/>
        <dbReference type="Rhea" id="RHEA-COMP:11605"/>
        <dbReference type="ChEBI" id="CHEBI:15377"/>
        <dbReference type="ChEBI" id="CHEBI:30013"/>
        <dbReference type="ChEBI" id="CHEBI:43474"/>
        <dbReference type="ChEBI" id="CHEBI:61977"/>
        <dbReference type="EC" id="3.1.3.16"/>
    </reaction>
</comment>
<feature type="region of interest" description="Disordered" evidence="15">
    <location>
        <begin position="1"/>
        <end position="26"/>
    </location>
</feature>
<dbReference type="InterPro" id="IPR000242">
    <property type="entry name" value="PTP_cat"/>
</dbReference>
<keyword evidence="19" id="KW-1185">Reference proteome</keyword>
<dbReference type="Pfam" id="PF22784">
    <property type="entry name" value="PTP-SAK"/>
    <property type="match status" value="1"/>
</dbReference>
<dbReference type="InterPro" id="IPR003595">
    <property type="entry name" value="Tyr_Pase_cat"/>
</dbReference>
<evidence type="ECO:0000256" key="2">
    <source>
        <dbReference type="ARBA" id="ARBA00004514"/>
    </source>
</evidence>
<comment type="subcellular location">
    <subcellularLocation>
        <location evidence="2">Cytoplasm</location>
        <location evidence="2">Cytosol</location>
    </subcellularLocation>
    <subcellularLocation>
        <location evidence="1">Nucleus</location>
    </subcellularLocation>
</comment>
<dbReference type="PANTHER" id="PTHR23339">
    <property type="entry name" value="TYROSINE SPECIFIC PROTEIN PHOSPHATASE AND DUAL SPECIFICITY PROTEIN PHOSPHATASE"/>
    <property type="match status" value="1"/>
</dbReference>
<keyword evidence="8" id="KW-0904">Protein phosphatase</keyword>
<dbReference type="FunFam" id="3.90.190.10:FF:000063">
    <property type="entry name" value="Dual specificity phosphatase 23"/>
    <property type="match status" value="1"/>
</dbReference>
<evidence type="ECO:0000313" key="19">
    <source>
        <dbReference type="Proteomes" id="UP001519460"/>
    </source>
</evidence>
<reference evidence="18 19" key="1">
    <citation type="journal article" date="2023" name="Sci. Data">
        <title>Genome assembly of the Korean intertidal mud-creeper Batillaria attramentaria.</title>
        <authorList>
            <person name="Patra A.K."/>
            <person name="Ho P.T."/>
            <person name="Jun S."/>
            <person name="Lee S.J."/>
            <person name="Kim Y."/>
            <person name="Won Y.J."/>
        </authorList>
    </citation>
    <scope>NUCLEOTIDE SEQUENCE [LARGE SCALE GENOMIC DNA]</scope>
    <source>
        <strain evidence="18">Wonlab-2016</strain>
    </source>
</reference>